<feature type="compositionally biased region" description="Polar residues" evidence="1">
    <location>
        <begin position="287"/>
        <end position="309"/>
    </location>
</feature>
<dbReference type="AlphaFoldDB" id="A0A9Q0AR43"/>
<feature type="compositionally biased region" description="Polar residues" evidence="1">
    <location>
        <begin position="577"/>
        <end position="586"/>
    </location>
</feature>
<feature type="region of interest" description="Disordered" evidence="1">
    <location>
        <begin position="31"/>
        <end position="82"/>
    </location>
</feature>
<feature type="region of interest" description="Disordered" evidence="1">
    <location>
        <begin position="959"/>
        <end position="1062"/>
    </location>
</feature>
<feature type="region of interest" description="Disordered" evidence="1">
    <location>
        <begin position="781"/>
        <end position="876"/>
    </location>
</feature>
<name>A0A9Q0AR43_9PEZI</name>
<feature type="region of interest" description="Disordered" evidence="1">
    <location>
        <begin position="94"/>
        <end position="251"/>
    </location>
</feature>
<feature type="compositionally biased region" description="Acidic residues" evidence="1">
    <location>
        <begin position="697"/>
        <end position="707"/>
    </location>
</feature>
<evidence type="ECO:0000313" key="3">
    <source>
        <dbReference type="Proteomes" id="UP000829685"/>
    </source>
</evidence>
<feature type="compositionally biased region" description="Low complexity" evidence="1">
    <location>
        <begin position="350"/>
        <end position="368"/>
    </location>
</feature>
<feature type="compositionally biased region" description="Basic and acidic residues" evidence="1">
    <location>
        <begin position="174"/>
        <end position="192"/>
    </location>
</feature>
<feature type="compositionally biased region" description="Basic and acidic residues" evidence="1">
    <location>
        <begin position="224"/>
        <end position="235"/>
    </location>
</feature>
<feature type="compositionally biased region" description="Polar residues" evidence="1">
    <location>
        <begin position="731"/>
        <end position="747"/>
    </location>
</feature>
<evidence type="ECO:0000313" key="2">
    <source>
        <dbReference type="EMBL" id="KAI1870943.1"/>
    </source>
</evidence>
<accession>A0A9Q0AR43</accession>
<feature type="compositionally biased region" description="Polar residues" evidence="1">
    <location>
        <begin position="401"/>
        <end position="422"/>
    </location>
</feature>
<feature type="compositionally biased region" description="Low complexity" evidence="1">
    <location>
        <begin position="791"/>
        <end position="802"/>
    </location>
</feature>
<organism evidence="2 3">
    <name type="scientific">Neoarthrinium moseri</name>
    <dbReference type="NCBI Taxonomy" id="1658444"/>
    <lineage>
        <taxon>Eukaryota</taxon>
        <taxon>Fungi</taxon>
        <taxon>Dikarya</taxon>
        <taxon>Ascomycota</taxon>
        <taxon>Pezizomycotina</taxon>
        <taxon>Sordariomycetes</taxon>
        <taxon>Xylariomycetidae</taxon>
        <taxon>Amphisphaeriales</taxon>
        <taxon>Apiosporaceae</taxon>
        <taxon>Neoarthrinium</taxon>
    </lineage>
</organism>
<feature type="compositionally biased region" description="Low complexity" evidence="1">
    <location>
        <begin position="199"/>
        <end position="212"/>
    </location>
</feature>
<proteinExistence type="predicted"/>
<reference evidence="2" key="1">
    <citation type="submission" date="2021-03" db="EMBL/GenBank/DDBJ databases">
        <title>Revisited historic fungal species revealed as producer of novel bioactive compounds through whole genome sequencing and comparative genomics.</title>
        <authorList>
            <person name="Vignolle G.A."/>
            <person name="Hochenegger N."/>
            <person name="Mach R.L."/>
            <person name="Mach-Aigner A.R."/>
            <person name="Javad Rahimi M."/>
            <person name="Salim K.A."/>
            <person name="Chan C.M."/>
            <person name="Lim L.B.L."/>
            <person name="Cai F."/>
            <person name="Druzhinina I.S."/>
            <person name="U'Ren J.M."/>
            <person name="Derntl C."/>
        </authorList>
    </citation>
    <scope>NUCLEOTIDE SEQUENCE</scope>
    <source>
        <strain evidence="2">TUCIM 5799</strain>
    </source>
</reference>
<gene>
    <name evidence="2" type="ORF">JX265_005983</name>
</gene>
<feature type="region of interest" description="Disordered" evidence="1">
    <location>
        <begin position="287"/>
        <end position="614"/>
    </location>
</feature>
<feature type="compositionally biased region" description="Basic and acidic residues" evidence="1">
    <location>
        <begin position="126"/>
        <end position="135"/>
    </location>
</feature>
<feature type="compositionally biased region" description="Low complexity" evidence="1">
    <location>
        <begin position="992"/>
        <end position="1018"/>
    </location>
</feature>
<feature type="region of interest" description="Disordered" evidence="1">
    <location>
        <begin position="678"/>
        <end position="760"/>
    </location>
</feature>
<feature type="compositionally biased region" description="Polar residues" evidence="1">
    <location>
        <begin position="811"/>
        <end position="821"/>
    </location>
</feature>
<feature type="compositionally biased region" description="Low complexity" evidence="1">
    <location>
        <begin position="328"/>
        <end position="342"/>
    </location>
</feature>
<dbReference type="Proteomes" id="UP000829685">
    <property type="component" value="Unassembled WGS sequence"/>
</dbReference>
<feature type="compositionally biased region" description="Basic and acidic residues" evidence="1">
    <location>
        <begin position="427"/>
        <end position="445"/>
    </location>
</feature>
<feature type="compositionally biased region" description="Polar residues" evidence="1">
    <location>
        <begin position="1048"/>
        <end position="1058"/>
    </location>
</feature>
<keyword evidence="3" id="KW-1185">Reference proteome</keyword>
<feature type="compositionally biased region" description="Polar residues" evidence="1">
    <location>
        <begin position="150"/>
        <end position="160"/>
    </location>
</feature>
<dbReference type="EMBL" id="JAFIMR010000013">
    <property type="protein sequence ID" value="KAI1870943.1"/>
    <property type="molecule type" value="Genomic_DNA"/>
</dbReference>
<protein>
    <submittedName>
        <fullName evidence="2">Uncharacterized protein</fullName>
    </submittedName>
</protein>
<comment type="caution">
    <text evidence="2">The sequence shown here is derived from an EMBL/GenBank/DDBJ whole genome shotgun (WGS) entry which is preliminary data.</text>
</comment>
<evidence type="ECO:0000256" key="1">
    <source>
        <dbReference type="SAM" id="MobiDB-lite"/>
    </source>
</evidence>
<feature type="compositionally biased region" description="Polar residues" evidence="1">
    <location>
        <begin position="597"/>
        <end position="610"/>
    </location>
</feature>
<feature type="compositionally biased region" description="Polar residues" evidence="1">
    <location>
        <begin position="516"/>
        <end position="529"/>
    </location>
</feature>
<sequence>MTKVRNARPEVRTRADSLSRMLELEKKLKMQRLQDIGSAPPLTPPGLSHTRPLSSAQPNPALKARRASAHPPLTHQNPHQMMKAARNSLALPSLSISIPPSPTTALAVRADGLDAELRQRAQSAEPPREPRERTKTVTFSDPEGDDAELSDQSSICQSPTWEFYGQNKKKTKKREAAQKKKEQERQEKDNKAPKKNRLSKAAPPSAARPKALTTADRSLSAPELEQRQKLSERNLNRSTSHYPPDAMAHHQNLLKPVVLDENTKPKSKGFLAGLRLQHGNVSAVQKMIASTRSSMDDNGSIKSGSSYPVQNLGVRGESDFLNPRKPPSIKSTQSTSSNSMSSQERRSGLGRKSSSSGHGRSNSLLSRLKGPSYLYAQPSEEGDDLDQRPGTSGQLDLMVNGTATPSNQEQPQTGTTLTQQVQEPEVDVLRGRKPQAHEPQMRDSSSDYDDSGYRRSRPHRAREQNSYVPVANEGRRRPPNYVEHSRHQFQEAFMPQGARPGTDHFSRPGDYGQEPLRSSSRLNRQNTDVLLQPVAVADKPRPVASPSSDKDYAAQYTEEVDRLSVTYSPHDEDDQASIGTHSSTIRPVSRGLERSPVETSRNLTNSSLSPRPSLIGRAVTHDGIEGFLGLSQDSGSDSRTTNNDDQIVGSNDLQQLQEIAEKPADYFTFISESYAPPTLDLRSPAEGKFPTSPRIDEEPEEDEDDEPAWTMLPIQNTSSLPADIRNPSAEVPTNPSVSTVRVEQVQDSPVMPAQGVDGDVPAFERLGVPSTAAKILAKTFPHSILQDDQPSRSTSERSSSSTCDDVPPSPSTATTPDISRPQSRRGVSADIPRSVPSSSVLAGDERVSRRLHRTKFMELPGQSKSRSTSRDTKMQNDAWSRTALPIDLDSQSIMTATTSPKPEGLSTPSLVATPTSATFGEVLKEELEDEEELPPIRRQTLPPKAHSAIDLTATSFLPPLKHQSLHPKPNKAGATSFSLPSSPPPELEVEVEAPAPRRSALKASRNNSSSSQESSILSPGAAYLQEARRTAPIHQASSSRALRPIYSHKNSLPQTKNAMSPERKGEPIAKMLVECCSCKFFHDMPSRVYECMAKPDSIVEDKLLGVSAAITTMVKCPWCAHGMTTQCCSGYAAVVYLKEKLHGK</sequence>
<feature type="compositionally biased region" description="Low complexity" evidence="1">
    <location>
        <begin position="94"/>
        <end position="106"/>
    </location>
</feature>